<dbReference type="AlphaFoldDB" id="R9L5U8"/>
<dbReference type="GeneID" id="82191027"/>
<keyword evidence="2" id="KW-1185">Reference proteome</keyword>
<dbReference type="PATRIC" id="fig|1235794.3.peg.1537"/>
<evidence type="ECO:0000313" key="2">
    <source>
        <dbReference type="Proteomes" id="UP000014204"/>
    </source>
</evidence>
<evidence type="ECO:0008006" key="3">
    <source>
        <dbReference type="Google" id="ProtNLM"/>
    </source>
</evidence>
<dbReference type="eggNOG" id="ENOG5030JAJ">
    <property type="taxonomic scope" value="Bacteria"/>
</dbReference>
<dbReference type="STRING" id="1235794.C811_01550"/>
<evidence type="ECO:0000313" key="1">
    <source>
        <dbReference type="EMBL" id="EOS51132.1"/>
    </source>
</evidence>
<dbReference type="OrthoDB" id="2376767at2"/>
<dbReference type="HOGENOM" id="CLU_154463_2_0_11"/>
<dbReference type="RefSeq" id="WP_016309750.1">
    <property type="nucleotide sequence ID" value="NZ_KE159646.1"/>
</dbReference>
<reference evidence="1 2" key="1">
    <citation type="submission" date="2013-04" db="EMBL/GenBank/DDBJ databases">
        <title>The Genome Sequence of Enterorhabdus caecimuris B7.</title>
        <authorList>
            <consortium name="The Broad Institute Genomics Platform"/>
            <consortium name="The Broad Institute Genome Sequencing Center for Infectious Disease"/>
            <person name="Earl A."/>
            <person name="Xavier R."/>
            <person name="Elson C."/>
            <person name="Duck W."/>
            <person name="Walker B."/>
            <person name="Young S."/>
            <person name="Zeng Q."/>
            <person name="Gargeya S."/>
            <person name="Fitzgerald M."/>
            <person name="Haas B."/>
            <person name="Abouelleil A."/>
            <person name="Allen A.W."/>
            <person name="Alvarado L."/>
            <person name="Arachchi H.M."/>
            <person name="Berlin A.M."/>
            <person name="Chapman S.B."/>
            <person name="Gainer-Dewar J."/>
            <person name="Goldberg J."/>
            <person name="Griggs A."/>
            <person name="Gujja S."/>
            <person name="Hansen M."/>
            <person name="Howarth C."/>
            <person name="Imamovic A."/>
            <person name="Ireland A."/>
            <person name="Larimer J."/>
            <person name="McCowan C."/>
            <person name="Murphy C."/>
            <person name="Pearson M."/>
            <person name="Poon T.W."/>
            <person name="Priest M."/>
            <person name="Roberts A."/>
            <person name="Saif S."/>
            <person name="Shea T."/>
            <person name="Sisk P."/>
            <person name="Sykes S."/>
            <person name="Wortman J."/>
            <person name="Nusbaum C."/>
            <person name="Birren B."/>
        </authorList>
    </citation>
    <scope>NUCLEOTIDE SEQUENCE [LARGE SCALE GENOMIC DNA]</scope>
    <source>
        <strain evidence="1 2">B7</strain>
    </source>
</reference>
<gene>
    <name evidence="1" type="ORF">C811_01550</name>
</gene>
<dbReference type="Proteomes" id="UP000014204">
    <property type="component" value="Unassembled WGS sequence"/>
</dbReference>
<sequence length="109" mass="12043">MRIYVIGPVSNIENDNRPAFEQAARELHEALGCEVEIPHDTIKPGTGWEEAMHQSLSRLAKADAVAMLDGWTSSRGACLEFQVAEILRHYGLAEVRTVKEWLDGAPKAA</sequence>
<dbReference type="InterPro" id="IPR025518">
    <property type="entry name" value="DUF4406"/>
</dbReference>
<dbReference type="Gene3D" id="3.40.50.450">
    <property type="match status" value="1"/>
</dbReference>
<dbReference type="Pfam" id="PF14359">
    <property type="entry name" value="DUF4406"/>
    <property type="match status" value="1"/>
</dbReference>
<proteinExistence type="predicted"/>
<name>R9L5U8_9ACTN</name>
<accession>R9L5U8</accession>
<dbReference type="SUPFAM" id="SSF52309">
    <property type="entry name" value="N-(deoxy)ribosyltransferase-like"/>
    <property type="match status" value="1"/>
</dbReference>
<protein>
    <recommendedName>
        <fullName evidence="3">DUF4406 domain-containing protein</fullName>
    </recommendedName>
</protein>
<dbReference type="EMBL" id="ASSY01000008">
    <property type="protein sequence ID" value="EOS51132.1"/>
    <property type="molecule type" value="Genomic_DNA"/>
</dbReference>
<comment type="caution">
    <text evidence="1">The sequence shown here is derived from an EMBL/GenBank/DDBJ whole genome shotgun (WGS) entry which is preliminary data.</text>
</comment>
<organism evidence="1 2">
    <name type="scientific">Adlercreutzia caecimuris B7</name>
    <dbReference type="NCBI Taxonomy" id="1235794"/>
    <lineage>
        <taxon>Bacteria</taxon>
        <taxon>Bacillati</taxon>
        <taxon>Actinomycetota</taxon>
        <taxon>Coriobacteriia</taxon>
        <taxon>Eggerthellales</taxon>
        <taxon>Eggerthellaceae</taxon>
        <taxon>Adlercreutzia</taxon>
    </lineage>
</organism>